<dbReference type="InterPro" id="IPR036412">
    <property type="entry name" value="HAD-like_sf"/>
</dbReference>
<evidence type="ECO:0008006" key="3">
    <source>
        <dbReference type="Google" id="ProtNLM"/>
    </source>
</evidence>
<organism evidence="1 2">
    <name type="scientific">Oceanomicrobium pacificus</name>
    <dbReference type="NCBI Taxonomy" id="2692916"/>
    <lineage>
        <taxon>Bacteria</taxon>
        <taxon>Pseudomonadati</taxon>
        <taxon>Pseudomonadota</taxon>
        <taxon>Alphaproteobacteria</taxon>
        <taxon>Rhodobacterales</taxon>
        <taxon>Paracoccaceae</taxon>
        <taxon>Oceanomicrobium</taxon>
    </lineage>
</organism>
<evidence type="ECO:0000313" key="2">
    <source>
        <dbReference type="Proteomes" id="UP000436016"/>
    </source>
</evidence>
<dbReference type="Proteomes" id="UP000436016">
    <property type="component" value="Unassembled WGS sequence"/>
</dbReference>
<sequence length="223" mass="24289">MSLDDSAIHPATAAQLERLDLDPDRPLVIVDADEVLLRFALPFRAFLEARGYRLHLTEYSLTYAIRLDACGSVVGEAENRSLVETFIAGETRHQPPVTGAADALRHIARSAQVTVLSNVPHTHRGDRLANLADHGMDYPLVTNSAGKGPALAALAARMRAPMAFVDDSPAQILSARAHAPAIRRVHFAGCEIVAAILPDMPEAHFQSRSWDTVIDDLEQNFLT</sequence>
<dbReference type="SUPFAM" id="SSF56784">
    <property type="entry name" value="HAD-like"/>
    <property type="match status" value="1"/>
</dbReference>
<evidence type="ECO:0000313" key="1">
    <source>
        <dbReference type="EMBL" id="MXU63846.1"/>
    </source>
</evidence>
<keyword evidence="2" id="KW-1185">Reference proteome</keyword>
<gene>
    <name evidence="1" type="ORF">GSH16_00190</name>
</gene>
<comment type="caution">
    <text evidence="1">The sequence shown here is derived from an EMBL/GenBank/DDBJ whole genome shotgun (WGS) entry which is preliminary data.</text>
</comment>
<dbReference type="AlphaFoldDB" id="A0A6B0TJ04"/>
<name>A0A6B0TJ04_9RHOB</name>
<dbReference type="EMBL" id="WUWG01000001">
    <property type="protein sequence ID" value="MXU63846.1"/>
    <property type="molecule type" value="Genomic_DNA"/>
</dbReference>
<dbReference type="RefSeq" id="WP_160850846.1">
    <property type="nucleotide sequence ID" value="NZ_WUWG01000001.1"/>
</dbReference>
<accession>A0A6B0TJ04</accession>
<reference evidence="1 2" key="1">
    <citation type="submission" date="2019-12" db="EMBL/GenBank/DDBJ databases">
        <title>Strain KN286 was isolated from seawater, which was collected from Caroline Seamount in the tropical western Pacific.</title>
        <authorList>
            <person name="Wang Q."/>
        </authorList>
    </citation>
    <scope>NUCLEOTIDE SEQUENCE [LARGE SCALE GENOMIC DNA]</scope>
    <source>
        <strain evidence="1 2">KN286</strain>
    </source>
</reference>
<protein>
    <recommendedName>
        <fullName evidence="3">HAD family hydrolase</fullName>
    </recommendedName>
</protein>
<proteinExistence type="predicted"/>